<name>A0A1V9ZZL6_9STRA</name>
<gene>
    <name evidence="2" type="ORF">THRCLA_04245</name>
</gene>
<organism evidence="2 3">
    <name type="scientific">Thraustotheca clavata</name>
    <dbReference type="NCBI Taxonomy" id="74557"/>
    <lineage>
        <taxon>Eukaryota</taxon>
        <taxon>Sar</taxon>
        <taxon>Stramenopiles</taxon>
        <taxon>Oomycota</taxon>
        <taxon>Saprolegniomycetes</taxon>
        <taxon>Saprolegniales</taxon>
        <taxon>Achlyaceae</taxon>
        <taxon>Thraustotheca</taxon>
    </lineage>
</organism>
<dbReference type="EMBL" id="JNBS01000891">
    <property type="protein sequence ID" value="OQS03454.1"/>
    <property type="molecule type" value="Genomic_DNA"/>
</dbReference>
<keyword evidence="1" id="KW-0812">Transmembrane</keyword>
<feature type="transmembrane region" description="Helical" evidence="1">
    <location>
        <begin position="56"/>
        <end position="77"/>
    </location>
</feature>
<dbReference type="Proteomes" id="UP000243217">
    <property type="component" value="Unassembled WGS sequence"/>
</dbReference>
<evidence type="ECO:0000313" key="3">
    <source>
        <dbReference type="Proteomes" id="UP000243217"/>
    </source>
</evidence>
<keyword evidence="1" id="KW-0472">Membrane</keyword>
<evidence type="ECO:0000256" key="1">
    <source>
        <dbReference type="SAM" id="Phobius"/>
    </source>
</evidence>
<dbReference type="OrthoDB" id="78494at2759"/>
<keyword evidence="3" id="KW-1185">Reference proteome</keyword>
<feature type="transmembrane region" description="Helical" evidence="1">
    <location>
        <begin position="20"/>
        <end position="44"/>
    </location>
</feature>
<proteinExistence type="predicted"/>
<sequence length="219" mass="24644">MEVPKNLAAYSRALCEYLGFTRFSIIRSLTALAILSTATLELHLVGNVIVMTSTRFYKSAFTIFITMLLAAGEILLWCLPEISQRLIAQYLGFKCVLLPPVVHQASINGKCAVDIIDLQVVCSTGTLVIGSVSQLSKLIASSFGISFLFYLYHRWRISISKHSHPSSLLSCGAQFLFRRIEWVYDDLYYIDYSSAVLIGLITIPTPQNLYIFDVKTWRI</sequence>
<evidence type="ECO:0000313" key="2">
    <source>
        <dbReference type="EMBL" id="OQS03454.1"/>
    </source>
</evidence>
<reference evidence="2 3" key="1">
    <citation type="journal article" date="2014" name="Genome Biol. Evol.">
        <title>The secreted proteins of Achlya hypogyna and Thraustotheca clavata identify the ancestral oomycete secretome and reveal gene acquisitions by horizontal gene transfer.</title>
        <authorList>
            <person name="Misner I."/>
            <person name="Blouin N."/>
            <person name="Leonard G."/>
            <person name="Richards T.A."/>
            <person name="Lane C.E."/>
        </authorList>
    </citation>
    <scope>NUCLEOTIDE SEQUENCE [LARGE SCALE GENOMIC DNA]</scope>
    <source>
        <strain evidence="2 3">ATCC 34112</strain>
    </source>
</reference>
<evidence type="ECO:0008006" key="4">
    <source>
        <dbReference type="Google" id="ProtNLM"/>
    </source>
</evidence>
<keyword evidence="1" id="KW-1133">Transmembrane helix</keyword>
<protein>
    <recommendedName>
        <fullName evidence="4">Transmembrane protein</fullName>
    </recommendedName>
</protein>
<dbReference type="AlphaFoldDB" id="A0A1V9ZZL6"/>
<accession>A0A1V9ZZL6</accession>
<comment type="caution">
    <text evidence="2">The sequence shown here is derived from an EMBL/GenBank/DDBJ whole genome shotgun (WGS) entry which is preliminary data.</text>
</comment>